<accession>B6WTW4</accession>
<gene>
    <name evidence="1" type="ORF">DESPIG_01522</name>
</gene>
<reference evidence="1 2" key="1">
    <citation type="submission" date="2008-10" db="EMBL/GenBank/DDBJ databases">
        <title>Draft genome sequence of Desulvovibrio piger (ATCC 29098).</title>
        <authorList>
            <person name="Sudarsanam P."/>
            <person name="Ley R."/>
            <person name="Guruge J."/>
            <person name="Turnbaugh P.J."/>
            <person name="Mahowald M."/>
            <person name="Liep D."/>
            <person name="Gordon J."/>
        </authorList>
    </citation>
    <scope>NUCLEOTIDE SEQUENCE [LARGE SCALE GENOMIC DNA]</scope>
    <source>
        <strain evidence="1 2">ATCC 29098</strain>
    </source>
</reference>
<organism evidence="1 2">
    <name type="scientific">Desulfovibrio piger ATCC 29098</name>
    <dbReference type="NCBI Taxonomy" id="411464"/>
    <lineage>
        <taxon>Bacteria</taxon>
        <taxon>Pseudomonadati</taxon>
        <taxon>Thermodesulfobacteriota</taxon>
        <taxon>Desulfovibrionia</taxon>
        <taxon>Desulfovibrionales</taxon>
        <taxon>Desulfovibrionaceae</taxon>
        <taxon>Desulfovibrio</taxon>
    </lineage>
</organism>
<evidence type="ECO:0000313" key="1">
    <source>
        <dbReference type="EMBL" id="EEB33575.1"/>
    </source>
</evidence>
<sequence>MVSPPDANDVCLRSCERSGGHARSRSRLPLVSNIVRRAARPPFPAAPRLCRYGMR</sequence>
<protein>
    <submittedName>
        <fullName evidence="1">Uncharacterized protein</fullName>
    </submittedName>
</protein>
<comment type="caution">
    <text evidence="1">The sequence shown here is derived from an EMBL/GenBank/DDBJ whole genome shotgun (WGS) entry which is preliminary data.</text>
</comment>
<name>B6WTW4_9BACT</name>
<reference evidence="1 2" key="2">
    <citation type="submission" date="2008-10" db="EMBL/GenBank/DDBJ databases">
        <authorList>
            <person name="Fulton L."/>
            <person name="Clifton S."/>
            <person name="Fulton B."/>
            <person name="Xu J."/>
            <person name="Minx P."/>
            <person name="Pepin K.H."/>
            <person name="Johnson M."/>
            <person name="Bhonagiri V."/>
            <person name="Nash W.E."/>
            <person name="Mardis E.R."/>
            <person name="Wilson R.K."/>
        </authorList>
    </citation>
    <scope>NUCLEOTIDE SEQUENCE [LARGE SCALE GENOMIC DNA]</scope>
    <source>
        <strain evidence="1 2">ATCC 29098</strain>
    </source>
</reference>
<evidence type="ECO:0000313" key="2">
    <source>
        <dbReference type="Proteomes" id="UP000003676"/>
    </source>
</evidence>
<dbReference type="Proteomes" id="UP000003676">
    <property type="component" value="Unassembled WGS sequence"/>
</dbReference>
<dbReference type="HOGENOM" id="CLU_3024759_0_0_7"/>
<dbReference type="EMBL" id="ABXU01000037">
    <property type="protein sequence ID" value="EEB33575.1"/>
    <property type="molecule type" value="Genomic_DNA"/>
</dbReference>
<dbReference type="AlphaFoldDB" id="B6WTW4"/>
<proteinExistence type="predicted"/>